<evidence type="ECO:0000313" key="2">
    <source>
        <dbReference type="Proteomes" id="UP001222325"/>
    </source>
</evidence>
<reference evidence="1" key="1">
    <citation type="submission" date="2023-03" db="EMBL/GenBank/DDBJ databases">
        <title>Massive genome expansion in bonnet fungi (Mycena s.s.) driven by repeated elements and novel gene families across ecological guilds.</title>
        <authorList>
            <consortium name="Lawrence Berkeley National Laboratory"/>
            <person name="Harder C.B."/>
            <person name="Miyauchi S."/>
            <person name="Viragh M."/>
            <person name="Kuo A."/>
            <person name="Thoen E."/>
            <person name="Andreopoulos B."/>
            <person name="Lu D."/>
            <person name="Skrede I."/>
            <person name="Drula E."/>
            <person name="Henrissat B."/>
            <person name="Morin E."/>
            <person name="Kohler A."/>
            <person name="Barry K."/>
            <person name="LaButti K."/>
            <person name="Morin E."/>
            <person name="Salamov A."/>
            <person name="Lipzen A."/>
            <person name="Mereny Z."/>
            <person name="Hegedus B."/>
            <person name="Baldrian P."/>
            <person name="Stursova M."/>
            <person name="Weitz H."/>
            <person name="Taylor A."/>
            <person name="Grigoriev I.V."/>
            <person name="Nagy L.G."/>
            <person name="Martin F."/>
            <person name="Kauserud H."/>
        </authorList>
    </citation>
    <scope>NUCLEOTIDE SEQUENCE</scope>
    <source>
        <strain evidence="1">CBHHK173m</strain>
    </source>
</reference>
<comment type="caution">
    <text evidence="1">The sequence shown here is derived from an EMBL/GenBank/DDBJ whole genome shotgun (WGS) entry which is preliminary data.</text>
</comment>
<dbReference type="AlphaFoldDB" id="A0AAD6UG03"/>
<name>A0AAD6UG03_9AGAR</name>
<protein>
    <submittedName>
        <fullName evidence="1">Uncharacterized protein</fullName>
    </submittedName>
</protein>
<evidence type="ECO:0000313" key="1">
    <source>
        <dbReference type="EMBL" id="KAJ7101233.1"/>
    </source>
</evidence>
<keyword evidence="2" id="KW-1185">Reference proteome</keyword>
<proteinExistence type="predicted"/>
<gene>
    <name evidence="1" type="ORF">B0H15DRAFT_943560</name>
</gene>
<dbReference type="Proteomes" id="UP001222325">
    <property type="component" value="Unassembled WGS sequence"/>
</dbReference>
<dbReference type="EMBL" id="JARJCN010000004">
    <property type="protein sequence ID" value="KAJ7101233.1"/>
    <property type="molecule type" value="Genomic_DNA"/>
</dbReference>
<sequence length="183" mass="21071">MDTKTPLAVPAAQERIMARMKANNDAVSLRLKREALDAGDMTPGLKIWLSMGNDKPVVLPPRPTVRAYDRIIADIQARHGRRDHSTKIRARAHADLIPRPVLRLRRSRDRRLAETTGKVLGRAVFDRETKQKENMENLVEKSMIEARVKHLAGLWKVRTEREARARQKAWARREEREARAMGM</sequence>
<organism evidence="1 2">
    <name type="scientific">Mycena belliarum</name>
    <dbReference type="NCBI Taxonomy" id="1033014"/>
    <lineage>
        <taxon>Eukaryota</taxon>
        <taxon>Fungi</taxon>
        <taxon>Dikarya</taxon>
        <taxon>Basidiomycota</taxon>
        <taxon>Agaricomycotina</taxon>
        <taxon>Agaricomycetes</taxon>
        <taxon>Agaricomycetidae</taxon>
        <taxon>Agaricales</taxon>
        <taxon>Marasmiineae</taxon>
        <taxon>Mycenaceae</taxon>
        <taxon>Mycena</taxon>
    </lineage>
</organism>
<accession>A0AAD6UG03</accession>